<evidence type="ECO:0000256" key="5">
    <source>
        <dbReference type="SAM" id="MobiDB-lite"/>
    </source>
</evidence>
<name>A0A2T4ZBQ3_9BACL</name>
<dbReference type="PANTHER" id="PTHR32305">
    <property type="match status" value="1"/>
</dbReference>
<dbReference type="InterPro" id="IPR045351">
    <property type="entry name" value="DUF6531"/>
</dbReference>
<dbReference type="Pfam" id="PF24517">
    <property type="entry name" value="CBM96"/>
    <property type="match status" value="1"/>
</dbReference>
<protein>
    <submittedName>
        <fullName evidence="9">YD repeat-containing protein</fullName>
    </submittedName>
</protein>
<dbReference type="CDD" id="cd12871">
    <property type="entry name" value="Bacuni_01323_like"/>
    <property type="match status" value="1"/>
</dbReference>
<dbReference type="Pfam" id="PF05593">
    <property type="entry name" value="RHS_repeat"/>
    <property type="match status" value="2"/>
</dbReference>
<dbReference type="Pfam" id="PF25023">
    <property type="entry name" value="TEN_YD-shell"/>
    <property type="match status" value="1"/>
</dbReference>
<dbReference type="EMBL" id="PZZP01000001">
    <property type="protein sequence ID" value="PTM59286.1"/>
    <property type="molecule type" value="Genomic_DNA"/>
</dbReference>
<accession>A0A2T4ZBQ3</accession>
<evidence type="ECO:0000256" key="3">
    <source>
        <dbReference type="ARBA" id="ARBA00022729"/>
    </source>
</evidence>
<dbReference type="PANTHER" id="PTHR32305:SF15">
    <property type="entry name" value="PROTEIN RHSA-RELATED"/>
    <property type="match status" value="1"/>
</dbReference>
<dbReference type="InterPro" id="IPR055372">
    <property type="entry name" value="CBM96"/>
</dbReference>
<evidence type="ECO:0000313" key="9">
    <source>
        <dbReference type="EMBL" id="PTM59286.1"/>
    </source>
</evidence>
<dbReference type="Proteomes" id="UP000241639">
    <property type="component" value="Unassembled WGS sequence"/>
</dbReference>
<keyword evidence="4" id="KW-0677">Repeat</keyword>
<gene>
    <name evidence="9" type="ORF">C8J48_1893</name>
</gene>
<keyword evidence="10" id="KW-1185">Reference proteome</keyword>
<feature type="domain" description="DUF6531" evidence="6">
    <location>
        <begin position="458"/>
        <end position="530"/>
    </location>
</feature>
<dbReference type="NCBIfam" id="NF033679">
    <property type="entry name" value="DNRLRE_dom"/>
    <property type="match status" value="1"/>
</dbReference>
<keyword evidence="2" id="KW-0964">Secreted</keyword>
<dbReference type="RefSeq" id="WP_107726156.1">
    <property type="nucleotide sequence ID" value="NZ_PZZP01000001.1"/>
</dbReference>
<keyword evidence="3" id="KW-0732">Signal</keyword>
<dbReference type="InterPro" id="IPR031325">
    <property type="entry name" value="RHS_repeat"/>
</dbReference>
<feature type="domain" description="Teneurin-like YD-shell" evidence="8">
    <location>
        <begin position="562"/>
        <end position="621"/>
    </location>
</feature>
<evidence type="ECO:0000256" key="4">
    <source>
        <dbReference type="ARBA" id="ARBA00022737"/>
    </source>
</evidence>
<dbReference type="InterPro" id="IPR050708">
    <property type="entry name" value="T6SS_VgrG/RHS"/>
</dbReference>
<dbReference type="Gene3D" id="2.180.10.10">
    <property type="entry name" value="RHS repeat-associated core"/>
    <property type="match status" value="2"/>
</dbReference>
<feature type="region of interest" description="Disordered" evidence="5">
    <location>
        <begin position="777"/>
        <end position="834"/>
    </location>
</feature>
<dbReference type="InterPro" id="IPR006530">
    <property type="entry name" value="YD"/>
</dbReference>
<comment type="subcellular location">
    <subcellularLocation>
        <location evidence="1">Secreted</location>
    </subcellularLocation>
</comment>
<comment type="caution">
    <text evidence="9">The sequence shown here is derived from an EMBL/GenBank/DDBJ whole genome shotgun (WGS) entry which is preliminary data.</text>
</comment>
<feature type="compositionally biased region" description="Polar residues" evidence="5">
    <location>
        <begin position="799"/>
        <end position="834"/>
    </location>
</feature>
<evidence type="ECO:0000313" key="10">
    <source>
        <dbReference type="Proteomes" id="UP000241639"/>
    </source>
</evidence>
<dbReference type="AlphaFoldDB" id="A0A2T4ZBQ3"/>
<dbReference type="Pfam" id="PF20148">
    <property type="entry name" value="DUF6531"/>
    <property type="match status" value="1"/>
</dbReference>
<evidence type="ECO:0000259" key="6">
    <source>
        <dbReference type="Pfam" id="PF20148"/>
    </source>
</evidence>
<organism evidence="9 10">
    <name type="scientific">Desmospora activa DSM 45169</name>
    <dbReference type="NCBI Taxonomy" id="1121389"/>
    <lineage>
        <taxon>Bacteria</taxon>
        <taxon>Bacillati</taxon>
        <taxon>Bacillota</taxon>
        <taxon>Bacilli</taxon>
        <taxon>Bacillales</taxon>
        <taxon>Thermoactinomycetaceae</taxon>
        <taxon>Desmospora</taxon>
    </lineage>
</organism>
<reference evidence="9 10" key="1">
    <citation type="submission" date="2018-04" db="EMBL/GenBank/DDBJ databases">
        <title>Genomic Encyclopedia of Archaeal and Bacterial Type Strains, Phase II (KMG-II): from individual species to whole genera.</title>
        <authorList>
            <person name="Goeker M."/>
        </authorList>
    </citation>
    <scope>NUCLEOTIDE SEQUENCE [LARGE SCALE GENOMIC DNA]</scope>
    <source>
        <strain evidence="9 10">DSM 45169</strain>
    </source>
</reference>
<dbReference type="NCBIfam" id="TIGR01643">
    <property type="entry name" value="YD_repeat_2x"/>
    <property type="match status" value="4"/>
</dbReference>
<evidence type="ECO:0000259" key="7">
    <source>
        <dbReference type="Pfam" id="PF24517"/>
    </source>
</evidence>
<evidence type="ECO:0000256" key="1">
    <source>
        <dbReference type="ARBA" id="ARBA00004613"/>
    </source>
</evidence>
<evidence type="ECO:0000259" key="8">
    <source>
        <dbReference type="Pfam" id="PF25023"/>
    </source>
</evidence>
<dbReference type="GO" id="GO:0005576">
    <property type="term" value="C:extracellular region"/>
    <property type="evidence" value="ECO:0007669"/>
    <property type="project" value="UniProtKB-SubCell"/>
</dbReference>
<dbReference type="OrthoDB" id="1432909at2"/>
<evidence type="ECO:0000256" key="2">
    <source>
        <dbReference type="ARBA" id="ARBA00022525"/>
    </source>
</evidence>
<proteinExistence type="predicted"/>
<dbReference type="InterPro" id="IPR056823">
    <property type="entry name" value="TEN-like_YD-shell"/>
</dbReference>
<feature type="domain" description="Carbohydrate-binding module family 96" evidence="7">
    <location>
        <begin position="281"/>
        <end position="440"/>
    </location>
</feature>
<feature type="compositionally biased region" description="Polar residues" evidence="5">
    <location>
        <begin position="779"/>
        <end position="791"/>
    </location>
</feature>
<sequence>MSNTVMKRLSWISIIVIIALAGATLLPDYSKAYAASKAAEERKNQKHEIAGMRTENSKTYIKGDNTYVLEEYLEPIHFKEDGKWQEIDNEIQSVTSNDAMDEGLIYENKANSYRAGFAANSGADPLLRFQLDHAAVQFSLVDGEAVKAEKKENQIAYNNVYPDTHLVYYTDNTGVKEEWVLDKYHGQSKLTMAFETDSVEAKKQKDGSIDFVNEKGEALFSISRPFMVDKNLLYSGDVQFTLREEKGQTYLDLELDEKWLKDPDRSYPVTVDPSLIVQGSDKTKDTFVGEKEPTRNFGTLTYFTVGNNPDHGRSRALLKFELQPILSNATITSAKLSVYQTNASSVSQRENLHPIITDWSETGATWNNQPQVRDAIANQTVTDAGWYDFFLTALVRDWYSGKTANYGVSIRHATETNDRKSYFSSEYAADPTRKPKLTITYTIDPLGKEEFWTTAASNVNTYNGNFFLEETDVSIAGRGIPATVERAYNSRSSEKGIFGYGWTSNLEQRITDNGHGPLLYTDGDGTTHTFISNGDGTYQAPPGIHFELTKKSGYTLEDNDQTNYQFNTAGRLTSITDANNNKTTISYTGNNPTSITDTSGRKVNLTFNTSNHVTKVTNPANRTTEYTYDTAGNLKTVTKKDAGDNTLSTITYGYDADHNLTSIKDANGNDKTVEYDSEDRVKQLSQPVTIDGEKKEATTSFQYDAINKITTVTNPKGTKTVYTHNEYANVVQITQDPNGLNIKQTFTYNDKNELISEKDANANANNSDATYNYTYDDNGNLTSVTNPLNEKSTTEYDENNNPIKETDPEGNTTTNEYDDNGNPTSTTDPVEKSSATLVDDVGNVIEETTAMSPGVNLARNGSFEKGSSSLPDGWYQFPSTSTAVHWANGGLTANGITLGEKKIEIVNPTEDTLIGSGSNYTIPYDSNQTYFASGIVQTANAQGKAGIQITGYDKDNNITGRIKSNEISGTQGPIRLHAVAEAGAFDPENTIKLRVRAYAFHNNGQTAGTYRFDGLQLEEGFLGGYNLLENSGMERPNAQNATIPDSWFMSP</sequence>